<protein>
    <submittedName>
        <fullName evidence="2">Skp1-related protein</fullName>
    </submittedName>
</protein>
<name>A0AC34QBP1_9BILA</name>
<organism evidence="1 2">
    <name type="scientific">Panagrolaimus sp. JU765</name>
    <dbReference type="NCBI Taxonomy" id="591449"/>
    <lineage>
        <taxon>Eukaryota</taxon>
        <taxon>Metazoa</taxon>
        <taxon>Ecdysozoa</taxon>
        <taxon>Nematoda</taxon>
        <taxon>Chromadorea</taxon>
        <taxon>Rhabditida</taxon>
        <taxon>Tylenchina</taxon>
        <taxon>Panagrolaimomorpha</taxon>
        <taxon>Panagrolaimoidea</taxon>
        <taxon>Panagrolaimidae</taxon>
        <taxon>Panagrolaimus</taxon>
    </lineage>
</organism>
<proteinExistence type="predicted"/>
<reference evidence="2" key="1">
    <citation type="submission" date="2022-11" db="UniProtKB">
        <authorList>
            <consortium name="WormBaseParasite"/>
        </authorList>
    </citation>
    <scope>IDENTIFICATION</scope>
</reference>
<sequence length="194" mass="21954">MSDTTALVPACAGEVAPIANAPAADAAPPKMYTIVCKDGVRLEVSEKIVRQSLLFNELLACINDNEPIPIEIPSRPMKAIIEYLELYQDDPPYNPPEGYNCEMTERDTEFFDKIADNDLVEFLNAGNYLNVQRFTDAGLMKVRGWLEGKNEAEVRYILQVPDDYTEEEKEAMYQEYSFFDPSQAIVQDAEQPQQ</sequence>
<evidence type="ECO:0000313" key="2">
    <source>
        <dbReference type="WBParaSite" id="JU765_v2.g14830.t1"/>
    </source>
</evidence>
<dbReference type="WBParaSite" id="JU765_v2.g14830.t1">
    <property type="protein sequence ID" value="JU765_v2.g14830.t1"/>
    <property type="gene ID" value="JU765_v2.g14830"/>
</dbReference>
<dbReference type="Proteomes" id="UP000887576">
    <property type="component" value="Unplaced"/>
</dbReference>
<evidence type="ECO:0000313" key="1">
    <source>
        <dbReference type="Proteomes" id="UP000887576"/>
    </source>
</evidence>
<accession>A0AC34QBP1</accession>